<evidence type="ECO:0000313" key="1">
    <source>
        <dbReference type="EMBL" id="KAI3353660.1"/>
    </source>
</evidence>
<accession>A0ACB8VDD1</accession>
<name>A0ACB8VDD1_9TELE</name>
<organism evidence="1 2">
    <name type="scientific">Scortum barcoo</name>
    <name type="common">barcoo grunter</name>
    <dbReference type="NCBI Taxonomy" id="214431"/>
    <lineage>
        <taxon>Eukaryota</taxon>
        <taxon>Metazoa</taxon>
        <taxon>Chordata</taxon>
        <taxon>Craniata</taxon>
        <taxon>Vertebrata</taxon>
        <taxon>Euteleostomi</taxon>
        <taxon>Actinopterygii</taxon>
        <taxon>Neopterygii</taxon>
        <taxon>Teleostei</taxon>
        <taxon>Neoteleostei</taxon>
        <taxon>Acanthomorphata</taxon>
        <taxon>Eupercaria</taxon>
        <taxon>Centrarchiformes</taxon>
        <taxon>Terapontoidei</taxon>
        <taxon>Terapontidae</taxon>
        <taxon>Scortum</taxon>
    </lineage>
</organism>
<dbReference type="EMBL" id="CM041552">
    <property type="protein sequence ID" value="KAI3353660.1"/>
    <property type="molecule type" value="Genomic_DNA"/>
</dbReference>
<comment type="caution">
    <text evidence="1">The sequence shown here is derived from an EMBL/GenBank/DDBJ whole genome shotgun (WGS) entry which is preliminary data.</text>
</comment>
<gene>
    <name evidence="1" type="ORF">L3Q82_004906</name>
</gene>
<reference evidence="1" key="1">
    <citation type="submission" date="2022-04" db="EMBL/GenBank/DDBJ databases">
        <title>Jade perch genome.</title>
        <authorList>
            <person name="Chao B."/>
        </authorList>
    </citation>
    <scope>NUCLEOTIDE SEQUENCE</scope>
    <source>
        <strain evidence="1">CB-2022</strain>
    </source>
</reference>
<keyword evidence="2" id="KW-1185">Reference proteome</keyword>
<protein>
    <submittedName>
        <fullName evidence="1">Uncharacterized protein</fullName>
    </submittedName>
</protein>
<proteinExistence type="predicted"/>
<dbReference type="Proteomes" id="UP000831701">
    <property type="component" value="Chromosome 22"/>
</dbReference>
<sequence length="102" mass="11183">METAIAWSKKLHKPMFILLFNLPISDMYVMYDVSCKVKCMWTRGEVTWLYLGFNLSLMVEGGAAAKPGSDAASQDTLYGSPVEAAECPGVHVEPPQPAADEE</sequence>
<evidence type="ECO:0000313" key="2">
    <source>
        <dbReference type="Proteomes" id="UP000831701"/>
    </source>
</evidence>